<dbReference type="AlphaFoldDB" id="A0A366J8L4"/>
<keyword evidence="2" id="KW-1185">Reference proteome</keyword>
<organism evidence="1 2">
    <name type="scientific">Marinomonas rhizomae</name>
    <dbReference type="NCBI Taxonomy" id="491948"/>
    <lineage>
        <taxon>Bacteria</taxon>
        <taxon>Pseudomonadati</taxon>
        <taxon>Pseudomonadota</taxon>
        <taxon>Gammaproteobacteria</taxon>
        <taxon>Oceanospirillales</taxon>
        <taxon>Oceanospirillaceae</taxon>
        <taxon>Marinomonas</taxon>
    </lineage>
</organism>
<name>A0A366J8L4_9GAMM</name>
<evidence type="ECO:0000313" key="2">
    <source>
        <dbReference type="Proteomes" id="UP000252792"/>
    </source>
</evidence>
<protein>
    <submittedName>
        <fullName evidence="1">Uncharacterized protein</fullName>
    </submittedName>
</protein>
<sequence length="72" mass="8548">MLSQIYAFFRCKLILYAFSTSKIKILNVNEALFIQKSKIVQEIRKPPPHFTYITISLTLKSQLKIYIQHQFL</sequence>
<dbReference type="EMBL" id="QNSE01000007">
    <property type="protein sequence ID" value="RBP83293.1"/>
    <property type="molecule type" value="Genomic_DNA"/>
</dbReference>
<gene>
    <name evidence="1" type="ORF">DFP80_107272</name>
</gene>
<dbReference type="Proteomes" id="UP000252792">
    <property type="component" value="Unassembled WGS sequence"/>
</dbReference>
<accession>A0A366J8L4</accession>
<comment type="caution">
    <text evidence="1">The sequence shown here is derived from an EMBL/GenBank/DDBJ whole genome shotgun (WGS) entry which is preliminary data.</text>
</comment>
<reference evidence="1 2" key="1">
    <citation type="submission" date="2018-06" db="EMBL/GenBank/DDBJ databases">
        <title>Genomic Encyclopedia of Type Strains, Phase III (KMG-III): the genomes of soil and plant-associated and newly described type strains.</title>
        <authorList>
            <person name="Whitman W."/>
        </authorList>
    </citation>
    <scope>NUCLEOTIDE SEQUENCE [LARGE SCALE GENOMIC DNA]</scope>
    <source>
        <strain evidence="1 2">CECT 7377</strain>
    </source>
</reference>
<proteinExistence type="predicted"/>
<evidence type="ECO:0000313" key="1">
    <source>
        <dbReference type="EMBL" id="RBP83293.1"/>
    </source>
</evidence>